<evidence type="ECO:0000259" key="1">
    <source>
        <dbReference type="Pfam" id="PF00542"/>
    </source>
</evidence>
<dbReference type="InterPro" id="IPR014719">
    <property type="entry name" value="Ribosomal_bL12_C/ClpS-like"/>
</dbReference>
<dbReference type="AlphaFoldDB" id="A0A0F9UQZ8"/>
<gene>
    <name evidence="2" type="ORF">LCGC14_0500290</name>
</gene>
<name>A0A0F9UQZ8_9ZZZZ</name>
<dbReference type="GO" id="GO:0006412">
    <property type="term" value="P:translation"/>
    <property type="evidence" value="ECO:0007669"/>
    <property type="project" value="InterPro"/>
</dbReference>
<dbReference type="EMBL" id="LAZR01000585">
    <property type="protein sequence ID" value="KKN63581.1"/>
    <property type="molecule type" value="Genomic_DNA"/>
</dbReference>
<protein>
    <recommendedName>
        <fullName evidence="1">Large ribosomal subunit protein bL12 C-terminal domain-containing protein</fullName>
    </recommendedName>
</protein>
<proteinExistence type="predicted"/>
<accession>A0A0F9UQZ8</accession>
<comment type="caution">
    <text evidence="2">The sequence shown here is derived from an EMBL/GenBank/DDBJ whole genome shotgun (WGS) entry which is preliminary data.</text>
</comment>
<dbReference type="Gene3D" id="3.30.1390.10">
    <property type="match status" value="1"/>
</dbReference>
<sequence>MAKTIAYSCDSRRCGNRCENGDDGWHEWTWRVLLEGQEVEATVHFCSLGCFKAYMDNSGFVACNDGEKHWQTWVWDALDTNCRMRERDRWYTENEYDVVLLEVGPNRIQVMKAVRDLTGAGLRETKEMVENTPSKIIEAAQLVQAGMAVHRIAAQGGIATLLTYPMRWTAVTRDDLPIAYA</sequence>
<dbReference type="InterPro" id="IPR013823">
    <property type="entry name" value="Ribosomal_bL12_C"/>
</dbReference>
<organism evidence="2">
    <name type="scientific">marine sediment metagenome</name>
    <dbReference type="NCBI Taxonomy" id="412755"/>
    <lineage>
        <taxon>unclassified sequences</taxon>
        <taxon>metagenomes</taxon>
        <taxon>ecological metagenomes</taxon>
    </lineage>
</organism>
<reference evidence="2" key="1">
    <citation type="journal article" date="2015" name="Nature">
        <title>Complex archaea that bridge the gap between prokaryotes and eukaryotes.</title>
        <authorList>
            <person name="Spang A."/>
            <person name="Saw J.H."/>
            <person name="Jorgensen S.L."/>
            <person name="Zaremba-Niedzwiedzka K."/>
            <person name="Martijn J."/>
            <person name="Lind A.E."/>
            <person name="van Eijk R."/>
            <person name="Schleper C."/>
            <person name="Guy L."/>
            <person name="Ettema T.J."/>
        </authorList>
    </citation>
    <scope>NUCLEOTIDE SEQUENCE</scope>
</reference>
<dbReference type="SUPFAM" id="SSF54736">
    <property type="entry name" value="ClpS-like"/>
    <property type="match status" value="1"/>
</dbReference>
<dbReference type="GO" id="GO:0003735">
    <property type="term" value="F:structural constituent of ribosome"/>
    <property type="evidence" value="ECO:0007669"/>
    <property type="project" value="InterPro"/>
</dbReference>
<dbReference type="Pfam" id="PF00542">
    <property type="entry name" value="Ribosomal_L12"/>
    <property type="match status" value="1"/>
</dbReference>
<feature type="domain" description="Large ribosomal subunit protein bL12 C-terminal" evidence="1">
    <location>
        <begin position="96"/>
        <end position="159"/>
    </location>
</feature>
<evidence type="ECO:0000313" key="2">
    <source>
        <dbReference type="EMBL" id="KKN63581.1"/>
    </source>
</evidence>